<sequence length="140" mass="15326">MAMTVHVDIVSAEAEIFSGLAEMVIAPAVQGEVGILPNHAPYITGLSEGAVRLKINNEREESFYVDGGLLEVQPHKVTVLSDTALRAHDIDEKAALDAKQRAEKTLSDKQADFEYAKAQAELAEAMLQLRAIDKLRKIKK</sequence>
<keyword evidence="12 15" id="KW-0066">ATP synthesis</keyword>
<dbReference type="PANTHER" id="PTHR13822:SF10">
    <property type="entry name" value="ATP SYNTHASE EPSILON CHAIN, CHLOROPLASTIC"/>
    <property type="match status" value="1"/>
</dbReference>
<reference evidence="19 20" key="1">
    <citation type="journal article" date="2016" name="Front. Microbiol.">
        <title>Single-Cell (Meta-)Genomics of a Dimorphic Candidatus Thiomargarita nelsonii Reveals Genomic Plasticity.</title>
        <authorList>
            <person name="Flood B.E."/>
            <person name="Fliss P."/>
            <person name="Jones D.S."/>
            <person name="Dick G.J."/>
            <person name="Jain S."/>
            <person name="Kaster A.K."/>
            <person name="Winkel M."/>
            <person name="Mussmann M."/>
            <person name="Bailey J."/>
        </authorList>
    </citation>
    <scope>NUCLEOTIDE SEQUENCE [LARGE SCALE GENOMIC DNA]</scope>
    <source>
        <strain evidence="19">Hydrate Ridge</strain>
    </source>
</reference>
<dbReference type="SUPFAM" id="SSF51344">
    <property type="entry name" value="Epsilon subunit of F1F0-ATP synthase N-terminal domain"/>
    <property type="match status" value="1"/>
</dbReference>
<dbReference type="InterPro" id="IPR036794">
    <property type="entry name" value="ATP_F1_dsu/esu_C_sf"/>
</dbReference>
<dbReference type="InterPro" id="IPR001469">
    <property type="entry name" value="ATP_synth_F1_dsu/esu"/>
</dbReference>
<dbReference type="NCBIfam" id="NF009977">
    <property type="entry name" value="PRK13442.1"/>
    <property type="match status" value="1"/>
</dbReference>
<keyword evidence="8 15" id="KW-0375">Hydrogen ion transport</keyword>
<dbReference type="SUPFAM" id="SSF46604">
    <property type="entry name" value="Epsilon subunit of F1F0-ATP synthase C-terminal domain"/>
    <property type="match status" value="1"/>
</dbReference>
<comment type="subcellular location">
    <subcellularLocation>
        <location evidence="2 15">Cell membrane</location>
        <topology evidence="2 15">Peripheral membrane protein</topology>
    </subcellularLocation>
</comment>
<dbReference type="Proteomes" id="UP000030428">
    <property type="component" value="Unassembled WGS sequence"/>
</dbReference>
<dbReference type="InterPro" id="IPR036771">
    <property type="entry name" value="ATPsynth_dsu/esu_N"/>
</dbReference>
<evidence type="ECO:0000256" key="9">
    <source>
        <dbReference type="ARBA" id="ARBA00023065"/>
    </source>
</evidence>
<gene>
    <name evidence="15" type="primary">atpC</name>
    <name evidence="19" type="ORF">PN36_11600</name>
</gene>
<keyword evidence="6 15" id="KW-0813">Transport</keyword>
<evidence type="ECO:0000256" key="13">
    <source>
        <dbReference type="ARBA" id="ARBA00030215"/>
    </source>
</evidence>
<evidence type="ECO:0000256" key="10">
    <source>
        <dbReference type="ARBA" id="ARBA00023136"/>
    </source>
</evidence>
<dbReference type="InterPro" id="IPR020547">
    <property type="entry name" value="ATP_synth_F1_esu_C"/>
</dbReference>
<evidence type="ECO:0000259" key="17">
    <source>
        <dbReference type="Pfam" id="PF00401"/>
    </source>
</evidence>
<evidence type="ECO:0000256" key="5">
    <source>
        <dbReference type="ARBA" id="ARBA00014480"/>
    </source>
</evidence>
<comment type="subunit">
    <text evidence="4 15 16">F-type ATPases have 2 components, CF(1) - the catalytic core - and CF(0) - the membrane proton channel. CF(1) has five subunits: alpha(3), beta(3), gamma(1), delta(1), epsilon(1). CF(0) has three main subunits: a, b and c.</text>
</comment>
<feature type="domain" description="ATP synthase epsilon subunit C-terminal" evidence="17">
    <location>
        <begin position="89"/>
        <end position="132"/>
    </location>
</feature>
<dbReference type="GO" id="GO:0046933">
    <property type="term" value="F:proton-transporting ATP synthase activity, rotational mechanism"/>
    <property type="evidence" value="ECO:0007669"/>
    <property type="project" value="UniProtKB-UniRule"/>
</dbReference>
<evidence type="ECO:0000256" key="14">
    <source>
        <dbReference type="ARBA" id="ARBA00031795"/>
    </source>
</evidence>
<evidence type="ECO:0000256" key="4">
    <source>
        <dbReference type="ARBA" id="ARBA00011648"/>
    </source>
</evidence>
<dbReference type="FunFam" id="2.60.15.10:FF:000001">
    <property type="entry name" value="ATP synthase epsilon chain"/>
    <property type="match status" value="1"/>
</dbReference>
<evidence type="ECO:0000256" key="7">
    <source>
        <dbReference type="ARBA" id="ARBA00022475"/>
    </source>
</evidence>
<evidence type="ECO:0000259" key="18">
    <source>
        <dbReference type="Pfam" id="PF02823"/>
    </source>
</evidence>
<dbReference type="Gene3D" id="2.60.15.10">
    <property type="entry name" value="F0F1 ATP synthase delta/epsilon subunit, N-terminal"/>
    <property type="match status" value="1"/>
</dbReference>
<dbReference type="AlphaFoldDB" id="A0A0A6RRR9"/>
<evidence type="ECO:0000256" key="3">
    <source>
        <dbReference type="ARBA" id="ARBA00005712"/>
    </source>
</evidence>
<evidence type="ECO:0000256" key="15">
    <source>
        <dbReference type="HAMAP-Rule" id="MF_00530"/>
    </source>
</evidence>
<dbReference type="GO" id="GO:0005524">
    <property type="term" value="F:ATP binding"/>
    <property type="evidence" value="ECO:0007669"/>
    <property type="project" value="UniProtKB-UniRule"/>
</dbReference>
<evidence type="ECO:0000256" key="8">
    <source>
        <dbReference type="ARBA" id="ARBA00022781"/>
    </source>
</evidence>
<feature type="domain" description="ATP synthase F1 complex delta/epsilon subunit N-terminal" evidence="18">
    <location>
        <begin position="5"/>
        <end position="84"/>
    </location>
</feature>
<dbReference type="Pfam" id="PF00401">
    <property type="entry name" value="ATP-synt_DE"/>
    <property type="match status" value="1"/>
</dbReference>
<evidence type="ECO:0000256" key="2">
    <source>
        <dbReference type="ARBA" id="ARBA00004202"/>
    </source>
</evidence>
<organism evidence="19 20">
    <name type="scientific">Candidatus Thiomargarita nelsonii</name>
    <dbReference type="NCBI Taxonomy" id="1003181"/>
    <lineage>
        <taxon>Bacteria</taxon>
        <taxon>Pseudomonadati</taxon>
        <taxon>Pseudomonadota</taxon>
        <taxon>Gammaproteobacteria</taxon>
        <taxon>Thiotrichales</taxon>
        <taxon>Thiotrichaceae</taxon>
        <taxon>Thiomargarita</taxon>
    </lineage>
</organism>
<dbReference type="EMBL" id="JSZA02000035">
    <property type="protein sequence ID" value="KHD06581.1"/>
    <property type="molecule type" value="Genomic_DNA"/>
</dbReference>
<dbReference type="Gene3D" id="1.20.5.440">
    <property type="entry name" value="ATP synthase delta/epsilon subunit, C-terminal domain"/>
    <property type="match status" value="1"/>
</dbReference>
<evidence type="ECO:0000256" key="6">
    <source>
        <dbReference type="ARBA" id="ARBA00022448"/>
    </source>
</evidence>
<comment type="similarity">
    <text evidence="3 15 16">Belongs to the ATPase epsilon chain family.</text>
</comment>
<evidence type="ECO:0000313" key="20">
    <source>
        <dbReference type="Proteomes" id="UP000030428"/>
    </source>
</evidence>
<dbReference type="GO" id="GO:0045259">
    <property type="term" value="C:proton-transporting ATP synthase complex"/>
    <property type="evidence" value="ECO:0007669"/>
    <property type="project" value="UniProtKB-KW"/>
</dbReference>
<dbReference type="GO" id="GO:0005886">
    <property type="term" value="C:plasma membrane"/>
    <property type="evidence" value="ECO:0007669"/>
    <property type="project" value="UniProtKB-SubCell"/>
</dbReference>
<name>A0A0A6RRR9_9GAMM</name>
<dbReference type="CDD" id="cd12152">
    <property type="entry name" value="F1-ATPase_delta"/>
    <property type="match status" value="1"/>
</dbReference>
<evidence type="ECO:0000256" key="11">
    <source>
        <dbReference type="ARBA" id="ARBA00023196"/>
    </source>
</evidence>
<evidence type="ECO:0000256" key="16">
    <source>
        <dbReference type="RuleBase" id="RU003656"/>
    </source>
</evidence>
<accession>A0A0A6RRR9</accession>
<evidence type="ECO:0000313" key="19">
    <source>
        <dbReference type="EMBL" id="KHD06581.1"/>
    </source>
</evidence>
<dbReference type="HAMAP" id="MF_00530">
    <property type="entry name" value="ATP_synth_epsil_bac"/>
    <property type="match status" value="1"/>
</dbReference>
<keyword evidence="7 15" id="KW-1003">Cell membrane</keyword>
<dbReference type="Pfam" id="PF02823">
    <property type="entry name" value="ATP-synt_DE_N"/>
    <property type="match status" value="1"/>
</dbReference>
<keyword evidence="11 15" id="KW-0139">CF(1)</keyword>
<dbReference type="NCBIfam" id="NF001847">
    <property type="entry name" value="PRK00571.1-4"/>
    <property type="match status" value="1"/>
</dbReference>
<comment type="caution">
    <text evidence="19">The sequence shown here is derived from an EMBL/GenBank/DDBJ whole genome shotgun (WGS) entry which is preliminary data.</text>
</comment>
<evidence type="ECO:0000256" key="1">
    <source>
        <dbReference type="ARBA" id="ARBA00003543"/>
    </source>
</evidence>
<protein>
    <recommendedName>
        <fullName evidence="5 15">ATP synthase epsilon chain</fullName>
    </recommendedName>
    <alternativeName>
        <fullName evidence="14 15">ATP synthase F1 sector epsilon subunit</fullName>
    </alternativeName>
    <alternativeName>
        <fullName evidence="13 15">F-ATPase epsilon subunit</fullName>
    </alternativeName>
</protein>
<keyword evidence="9 15" id="KW-0406">Ion transport</keyword>
<evidence type="ECO:0000256" key="12">
    <source>
        <dbReference type="ARBA" id="ARBA00023310"/>
    </source>
</evidence>
<dbReference type="PANTHER" id="PTHR13822">
    <property type="entry name" value="ATP SYNTHASE DELTA/EPSILON CHAIN"/>
    <property type="match status" value="1"/>
</dbReference>
<proteinExistence type="inferred from homology"/>
<keyword evidence="20" id="KW-1185">Reference proteome</keyword>
<dbReference type="FunFam" id="1.20.5.440:FF:000001">
    <property type="entry name" value="ATP synthase epsilon chain"/>
    <property type="match status" value="1"/>
</dbReference>
<dbReference type="InterPro" id="IPR020546">
    <property type="entry name" value="ATP_synth_F1_dsu/esu_N"/>
</dbReference>
<comment type="function">
    <text evidence="1 15">Produces ATP from ADP in the presence of a proton gradient across the membrane.</text>
</comment>
<dbReference type="NCBIfam" id="TIGR01216">
    <property type="entry name" value="ATP_synt_epsi"/>
    <property type="match status" value="1"/>
</dbReference>
<keyword evidence="10 15" id="KW-0472">Membrane</keyword>